<dbReference type="AlphaFoldDB" id="E2BLH1"/>
<dbReference type="EMBL" id="GL449023">
    <property type="protein sequence ID" value="EFN83459.1"/>
    <property type="molecule type" value="Genomic_DNA"/>
</dbReference>
<protein>
    <recommendedName>
        <fullName evidence="2">DUF4817 domain-containing protein</fullName>
    </recommendedName>
</protein>
<evidence type="ECO:0000259" key="2">
    <source>
        <dbReference type="Pfam" id="PF16087"/>
    </source>
</evidence>
<evidence type="ECO:0000313" key="3">
    <source>
        <dbReference type="EMBL" id="EFN83459.1"/>
    </source>
</evidence>
<evidence type="ECO:0000256" key="1">
    <source>
        <dbReference type="SAM" id="MobiDB-lite"/>
    </source>
</evidence>
<feature type="non-terminal residue" evidence="3">
    <location>
        <position position="91"/>
    </location>
</feature>
<keyword evidence="4" id="KW-1185">Reference proteome</keyword>
<dbReference type="Pfam" id="PF16087">
    <property type="entry name" value="DUF4817"/>
    <property type="match status" value="1"/>
</dbReference>
<sequence>MIKLYYQNECSLVQTLRALCPFYGRRSCPSKSTLQRLVAKFETTGSVNDQLTPVCQRNAKSAENIAAVSESVQENPRQSIPRRAQELGLSQ</sequence>
<reference evidence="3 4" key="1">
    <citation type="journal article" date="2010" name="Science">
        <title>Genomic comparison of the ants Camponotus floridanus and Harpegnathos saltator.</title>
        <authorList>
            <person name="Bonasio R."/>
            <person name="Zhang G."/>
            <person name="Ye C."/>
            <person name="Mutti N.S."/>
            <person name="Fang X."/>
            <person name="Qin N."/>
            <person name="Donahue G."/>
            <person name="Yang P."/>
            <person name="Li Q."/>
            <person name="Li C."/>
            <person name="Zhang P."/>
            <person name="Huang Z."/>
            <person name="Berger S.L."/>
            <person name="Reinberg D."/>
            <person name="Wang J."/>
            <person name="Liebig J."/>
        </authorList>
    </citation>
    <scope>NUCLEOTIDE SEQUENCE [LARGE SCALE GENOMIC DNA]</scope>
    <source>
        <strain evidence="3 4">R22 G/1</strain>
    </source>
</reference>
<dbReference type="InParanoid" id="E2BLH1"/>
<organism evidence="4">
    <name type="scientific">Harpegnathos saltator</name>
    <name type="common">Jerdon's jumping ant</name>
    <dbReference type="NCBI Taxonomy" id="610380"/>
    <lineage>
        <taxon>Eukaryota</taxon>
        <taxon>Metazoa</taxon>
        <taxon>Ecdysozoa</taxon>
        <taxon>Arthropoda</taxon>
        <taxon>Hexapoda</taxon>
        <taxon>Insecta</taxon>
        <taxon>Pterygota</taxon>
        <taxon>Neoptera</taxon>
        <taxon>Endopterygota</taxon>
        <taxon>Hymenoptera</taxon>
        <taxon>Apocrita</taxon>
        <taxon>Aculeata</taxon>
        <taxon>Formicoidea</taxon>
        <taxon>Formicidae</taxon>
        <taxon>Ponerinae</taxon>
        <taxon>Ponerini</taxon>
        <taxon>Harpegnathos</taxon>
    </lineage>
</organism>
<feature type="domain" description="DUF4817" evidence="2">
    <location>
        <begin position="1"/>
        <end position="48"/>
    </location>
</feature>
<evidence type="ECO:0000313" key="4">
    <source>
        <dbReference type="Proteomes" id="UP000008237"/>
    </source>
</evidence>
<feature type="region of interest" description="Disordered" evidence="1">
    <location>
        <begin position="69"/>
        <end position="91"/>
    </location>
</feature>
<dbReference type="InterPro" id="IPR032135">
    <property type="entry name" value="DUF4817"/>
</dbReference>
<dbReference type="Proteomes" id="UP000008237">
    <property type="component" value="Unassembled WGS sequence"/>
</dbReference>
<gene>
    <name evidence="3" type="ORF">EAI_09926</name>
</gene>
<name>E2BLH1_HARSA</name>
<accession>E2BLH1</accession>
<proteinExistence type="predicted"/>